<dbReference type="EMBL" id="CP003378">
    <property type="protein sequence ID" value="AFZ70370.1"/>
    <property type="molecule type" value="Genomic_DNA"/>
</dbReference>
<evidence type="ECO:0000256" key="2">
    <source>
        <dbReference type="ARBA" id="ARBA00023125"/>
    </source>
</evidence>
<dbReference type="GO" id="GO:0003677">
    <property type="term" value="F:DNA binding"/>
    <property type="evidence" value="ECO:0007669"/>
    <property type="project" value="UniProtKB-KW"/>
</dbReference>
<name>L0ABE1_CALLD</name>
<feature type="domain" description="HTH arsR-type" evidence="4">
    <location>
        <begin position="8"/>
        <end position="103"/>
    </location>
</feature>
<dbReference type="PANTHER" id="PTHR33154:SF36">
    <property type="entry name" value="TRANSCRIPTIONAL REGULATOR"/>
    <property type="match status" value="1"/>
</dbReference>
<accession>L0ABE1</accession>
<protein>
    <submittedName>
        <fullName evidence="5">Putative transcriptional regulator</fullName>
    </submittedName>
</protein>
<keyword evidence="6" id="KW-1185">Reference proteome</keyword>
<dbReference type="OrthoDB" id="57427at2157"/>
<dbReference type="AlphaFoldDB" id="L0ABE1"/>
<evidence type="ECO:0000313" key="6">
    <source>
        <dbReference type="Proteomes" id="UP000010469"/>
    </source>
</evidence>
<dbReference type="eggNOG" id="arCOG01681">
    <property type="taxonomic scope" value="Archaea"/>
</dbReference>
<dbReference type="KEGG" id="clg:Calag_0614"/>
<dbReference type="InterPro" id="IPR051081">
    <property type="entry name" value="HTH_MetalResp_TranReg"/>
</dbReference>
<dbReference type="InterPro" id="IPR011991">
    <property type="entry name" value="ArsR-like_HTH"/>
</dbReference>
<dbReference type="STRING" id="1056495.Calag_0614"/>
<dbReference type="GO" id="GO:0003700">
    <property type="term" value="F:DNA-binding transcription factor activity"/>
    <property type="evidence" value="ECO:0007669"/>
    <property type="project" value="InterPro"/>
</dbReference>
<dbReference type="SMART" id="SM00418">
    <property type="entry name" value="HTH_ARSR"/>
    <property type="match status" value="1"/>
</dbReference>
<dbReference type="InParanoid" id="L0ABE1"/>
<reference evidence="6" key="1">
    <citation type="submission" date="2012-03" db="EMBL/GenBank/DDBJ databases">
        <title>Complete genome of Caldisphaera lagunensis DSM 15908.</title>
        <authorList>
            <person name="Lucas S."/>
            <person name="Copeland A."/>
            <person name="Lapidus A."/>
            <person name="Glavina del Rio T."/>
            <person name="Dalin E."/>
            <person name="Tice H."/>
            <person name="Bruce D."/>
            <person name="Goodwin L."/>
            <person name="Pitluck S."/>
            <person name="Peters L."/>
            <person name="Mikhailova N."/>
            <person name="Teshima H."/>
            <person name="Kyrpides N."/>
            <person name="Mavromatis K."/>
            <person name="Ivanova N."/>
            <person name="Brettin T."/>
            <person name="Detter J.C."/>
            <person name="Han C."/>
            <person name="Larimer F."/>
            <person name="Land M."/>
            <person name="Hauser L."/>
            <person name="Markowitz V."/>
            <person name="Cheng J.-F."/>
            <person name="Hugenholtz P."/>
            <person name="Woyke T."/>
            <person name="Wu D."/>
            <person name="Spring S."/>
            <person name="Schroeder M."/>
            <person name="Brambilla E."/>
            <person name="Klenk H.-P."/>
            <person name="Eisen J.A."/>
        </authorList>
    </citation>
    <scope>NUCLEOTIDE SEQUENCE [LARGE SCALE GENOMIC DNA]</scope>
    <source>
        <strain evidence="6">DSM 15908 / JCM 11604 / IC-154</strain>
    </source>
</reference>
<dbReference type="PROSITE" id="PS50987">
    <property type="entry name" value="HTH_ARSR_2"/>
    <property type="match status" value="1"/>
</dbReference>
<evidence type="ECO:0000256" key="1">
    <source>
        <dbReference type="ARBA" id="ARBA00023015"/>
    </source>
</evidence>
<sequence>MSNLSINKNDPILIELESFFSALSDKTRLEIVFYLLEKNVGTVQEIANGINKNQSLVSHHLSCLKNCGVVKLEKKGKFSLYEINGDNVKKIIKFAINHVESYSKSILSCDIIKEEKKEEEKIL</sequence>
<dbReference type="GeneID" id="14211874"/>
<dbReference type="RefSeq" id="WP_015232268.1">
    <property type="nucleotide sequence ID" value="NC_019791.1"/>
</dbReference>
<keyword evidence="3" id="KW-0804">Transcription</keyword>
<organism evidence="5 6">
    <name type="scientific">Caldisphaera lagunensis (strain DSM 15908 / JCM 11604 / ANMR 0165 / IC-154)</name>
    <dbReference type="NCBI Taxonomy" id="1056495"/>
    <lineage>
        <taxon>Archaea</taxon>
        <taxon>Thermoproteota</taxon>
        <taxon>Thermoprotei</taxon>
        <taxon>Acidilobales</taxon>
        <taxon>Caldisphaeraceae</taxon>
        <taxon>Caldisphaera</taxon>
    </lineage>
</organism>
<dbReference type="Proteomes" id="UP000010469">
    <property type="component" value="Chromosome"/>
</dbReference>
<proteinExistence type="predicted"/>
<gene>
    <name evidence="5" type="ordered locus">Calag_0614</name>
</gene>
<keyword evidence="1" id="KW-0805">Transcription regulation</keyword>
<dbReference type="PANTHER" id="PTHR33154">
    <property type="entry name" value="TRANSCRIPTIONAL REGULATOR, ARSR FAMILY"/>
    <property type="match status" value="1"/>
</dbReference>
<evidence type="ECO:0000313" key="5">
    <source>
        <dbReference type="EMBL" id="AFZ70370.1"/>
    </source>
</evidence>
<dbReference type="InterPro" id="IPR036388">
    <property type="entry name" value="WH-like_DNA-bd_sf"/>
</dbReference>
<dbReference type="SUPFAM" id="SSF46785">
    <property type="entry name" value="Winged helix' DNA-binding domain"/>
    <property type="match status" value="1"/>
</dbReference>
<dbReference type="Gene3D" id="1.10.10.10">
    <property type="entry name" value="Winged helix-like DNA-binding domain superfamily/Winged helix DNA-binding domain"/>
    <property type="match status" value="1"/>
</dbReference>
<dbReference type="InterPro" id="IPR001845">
    <property type="entry name" value="HTH_ArsR_DNA-bd_dom"/>
</dbReference>
<dbReference type="HOGENOM" id="CLU_097806_5_3_2"/>
<dbReference type="Pfam" id="PF01022">
    <property type="entry name" value="HTH_5"/>
    <property type="match status" value="1"/>
</dbReference>
<evidence type="ECO:0000256" key="3">
    <source>
        <dbReference type="ARBA" id="ARBA00023163"/>
    </source>
</evidence>
<dbReference type="NCBIfam" id="NF033788">
    <property type="entry name" value="HTH_metalloreg"/>
    <property type="match status" value="1"/>
</dbReference>
<keyword evidence="2" id="KW-0238">DNA-binding</keyword>
<dbReference type="CDD" id="cd00090">
    <property type="entry name" value="HTH_ARSR"/>
    <property type="match status" value="1"/>
</dbReference>
<evidence type="ECO:0000259" key="4">
    <source>
        <dbReference type="PROSITE" id="PS50987"/>
    </source>
</evidence>
<dbReference type="PRINTS" id="PR00778">
    <property type="entry name" value="HTHARSR"/>
</dbReference>
<dbReference type="InterPro" id="IPR036390">
    <property type="entry name" value="WH_DNA-bd_sf"/>
</dbReference>